<comment type="caution">
    <text evidence="1">The sequence shown here is derived from an EMBL/GenBank/DDBJ whole genome shotgun (WGS) entry which is preliminary data.</text>
</comment>
<name>A0ABR3NIY7_9TELE</name>
<reference evidence="1 2" key="1">
    <citation type="submission" date="2023-09" db="EMBL/GenBank/DDBJ databases">
        <authorList>
            <person name="Wang M."/>
        </authorList>
    </citation>
    <scope>NUCLEOTIDE SEQUENCE [LARGE SCALE GENOMIC DNA]</scope>
    <source>
        <strain evidence="1">GT-2023</strain>
        <tissue evidence="1">Liver</tissue>
    </source>
</reference>
<protein>
    <recommendedName>
        <fullName evidence="3">THAP-type domain-containing protein</fullName>
    </recommendedName>
</protein>
<organism evidence="1 2">
    <name type="scientific">Cirrhinus molitorella</name>
    <name type="common">mud carp</name>
    <dbReference type="NCBI Taxonomy" id="172907"/>
    <lineage>
        <taxon>Eukaryota</taxon>
        <taxon>Metazoa</taxon>
        <taxon>Chordata</taxon>
        <taxon>Craniata</taxon>
        <taxon>Vertebrata</taxon>
        <taxon>Euteleostomi</taxon>
        <taxon>Actinopterygii</taxon>
        <taxon>Neopterygii</taxon>
        <taxon>Teleostei</taxon>
        <taxon>Ostariophysi</taxon>
        <taxon>Cypriniformes</taxon>
        <taxon>Cyprinidae</taxon>
        <taxon>Labeoninae</taxon>
        <taxon>Labeonini</taxon>
        <taxon>Cirrhinus</taxon>
    </lineage>
</organism>
<gene>
    <name evidence="1" type="ORF">QQF64_023650</name>
</gene>
<keyword evidence="2" id="KW-1185">Reference proteome</keyword>
<proteinExistence type="predicted"/>
<evidence type="ECO:0000313" key="1">
    <source>
        <dbReference type="EMBL" id="KAL1276977.1"/>
    </source>
</evidence>
<evidence type="ECO:0000313" key="2">
    <source>
        <dbReference type="Proteomes" id="UP001558613"/>
    </source>
</evidence>
<evidence type="ECO:0008006" key="3">
    <source>
        <dbReference type="Google" id="ProtNLM"/>
    </source>
</evidence>
<sequence>MVNYCVCGGCTNSSLSGHRVHRFPCKKRDGAIFRAWVRFVQVKRRNFTTEKCGGSDLVPVHRCTQQLLRAHLHQLLVRASARNMTVMEPSEILLDENVNCGPLLLAAQYFNHNGSREVAQTSDGEVCYAVRYPRFRKSICISPYGVPEIGKLQITAGFMRTKHCLVFHYTCSPFQIPPKNQQG</sequence>
<dbReference type="EMBL" id="JAYMGO010000003">
    <property type="protein sequence ID" value="KAL1276977.1"/>
    <property type="molecule type" value="Genomic_DNA"/>
</dbReference>
<accession>A0ABR3NIY7</accession>
<dbReference type="Proteomes" id="UP001558613">
    <property type="component" value="Unassembled WGS sequence"/>
</dbReference>